<organism evidence="2 3">
    <name type="scientific">Lactuca sativa</name>
    <name type="common">Garden lettuce</name>
    <dbReference type="NCBI Taxonomy" id="4236"/>
    <lineage>
        <taxon>Eukaryota</taxon>
        <taxon>Viridiplantae</taxon>
        <taxon>Streptophyta</taxon>
        <taxon>Embryophyta</taxon>
        <taxon>Tracheophyta</taxon>
        <taxon>Spermatophyta</taxon>
        <taxon>Magnoliopsida</taxon>
        <taxon>eudicotyledons</taxon>
        <taxon>Gunneridae</taxon>
        <taxon>Pentapetalae</taxon>
        <taxon>asterids</taxon>
        <taxon>campanulids</taxon>
        <taxon>Asterales</taxon>
        <taxon>Asteraceae</taxon>
        <taxon>Cichorioideae</taxon>
        <taxon>Cichorieae</taxon>
        <taxon>Lactucinae</taxon>
        <taxon>Lactuca</taxon>
    </lineage>
</organism>
<dbReference type="PANTHER" id="PTHR46890:SF50">
    <property type="entry name" value="RNA-DIRECTED DNA POLYMERASE, EUKARYOTA, REVERSE TRANSCRIPTASE ZINC-BINDING DOMAIN PROTEIN-RELATED"/>
    <property type="match status" value="1"/>
</dbReference>
<dbReference type="InterPro" id="IPR052343">
    <property type="entry name" value="Retrotransposon-Effector_Assoc"/>
</dbReference>
<feature type="domain" description="Reverse transcriptase" evidence="1">
    <location>
        <begin position="363"/>
        <end position="547"/>
    </location>
</feature>
<proteinExistence type="predicted"/>
<dbReference type="InterPro" id="IPR000477">
    <property type="entry name" value="RT_dom"/>
</dbReference>
<dbReference type="Pfam" id="PF00078">
    <property type="entry name" value="RVT_1"/>
    <property type="match status" value="1"/>
</dbReference>
<reference evidence="2 3" key="1">
    <citation type="journal article" date="2017" name="Nat. Commun.">
        <title>Genome assembly with in vitro proximity ligation data and whole-genome triplication in lettuce.</title>
        <authorList>
            <person name="Reyes-Chin-Wo S."/>
            <person name="Wang Z."/>
            <person name="Yang X."/>
            <person name="Kozik A."/>
            <person name="Arikit S."/>
            <person name="Song C."/>
            <person name="Xia L."/>
            <person name="Froenicke L."/>
            <person name="Lavelle D.O."/>
            <person name="Truco M.J."/>
            <person name="Xia R."/>
            <person name="Zhu S."/>
            <person name="Xu C."/>
            <person name="Xu H."/>
            <person name="Xu X."/>
            <person name="Cox K."/>
            <person name="Korf I."/>
            <person name="Meyers B.C."/>
            <person name="Michelmore R.W."/>
        </authorList>
    </citation>
    <scope>NUCLEOTIDE SEQUENCE [LARGE SCALE GENOMIC DNA]</scope>
    <source>
        <strain evidence="3">cv. Salinas</strain>
        <tissue evidence="2">Seedlings</tissue>
    </source>
</reference>
<dbReference type="InterPro" id="IPR036691">
    <property type="entry name" value="Endo/exonu/phosph_ase_sf"/>
</dbReference>
<accession>A0A9R1VT18</accession>
<evidence type="ECO:0000313" key="3">
    <source>
        <dbReference type="Proteomes" id="UP000235145"/>
    </source>
</evidence>
<dbReference type="Gene3D" id="3.60.10.10">
    <property type="entry name" value="Endonuclease/exonuclease/phosphatase"/>
    <property type="match status" value="1"/>
</dbReference>
<comment type="caution">
    <text evidence="2">The sequence shown here is derived from an EMBL/GenBank/DDBJ whole genome shotgun (WGS) entry which is preliminary data.</text>
</comment>
<dbReference type="Proteomes" id="UP000235145">
    <property type="component" value="Unassembled WGS sequence"/>
</dbReference>
<name>A0A9R1VT18_LACSA</name>
<dbReference type="SUPFAM" id="SSF56672">
    <property type="entry name" value="DNA/RNA polymerases"/>
    <property type="match status" value="1"/>
</dbReference>
<dbReference type="PANTHER" id="PTHR46890">
    <property type="entry name" value="NON-LTR RETROLELEMENT REVERSE TRANSCRIPTASE-LIKE PROTEIN-RELATED"/>
    <property type="match status" value="1"/>
</dbReference>
<evidence type="ECO:0000313" key="2">
    <source>
        <dbReference type="EMBL" id="KAJ0213172.1"/>
    </source>
</evidence>
<evidence type="ECO:0000259" key="1">
    <source>
        <dbReference type="Pfam" id="PF00078"/>
    </source>
</evidence>
<protein>
    <recommendedName>
        <fullName evidence="1">Reverse transcriptase domain-containing protein</fullName>
    </recommendedName>
</protein>
<dbReference type="AlphaFoldDB" id="A0A9R1VT18"/>
<dbReference type="InterPro" id="IPR043502">
    <property type="entry name" value="DNA/RNA_pol_sf"/>
</dbReference>
<sequence length="562" mass="64763">MVKLWSDLLELMKIGDGIWIFLGDFNVVRYADERINSRFCRRMAKDFNEFIAKAGLMEFNTGCYKFTYKCDDGLKLSKLDRILVCSNFIAMQTMSTVNVLDREYSDHAPVVLKPSCQDFGPPSFRFFNSWMLRDGFNEEFENAWNSFMGFGSPDMFIKARLKHVKNRIRKWRQVDSNDESKLLLNSKTKVAELESIVEFRALTEDELLERRKCKTKISELEKFAKLDMQQKAKVKWLTDGDENTAFFHGSVKSKNQKNRIHGMYINVHDFFASKFHEEWPDRPKLISNLFKSLSSEHVRLLDASFTFEEVKHAVWSCGGEKAPGPDGYTFKILRSKWDLIKSDVFHFVKHFESHGSLAHPLHLGDYRPINLIGCLYKIIAKLLALRLKLVVGTVIDEVQSTYIKGMYILDGPLVINEVCSWAKQSKEKIFLFKVDFEKAFDSVNWCFLDSLMQQMAFSDNWRKWIHGCLSSSKASILVNGTPTEEFSIKKGVRQGDPLSSFLCIIAMEGLSISVKSAYQQSLFKGIQLPNNGPCLTHLLYADDAVTPQNQERRKRSGVEDVM</sequence>
<dbReference type="SUPFAM" id="SSF56219">
    <property type="entry name" value="DNase I-like"/>
    <property type="match status" value="1"/>
</dbReference>
<keyword evidence="3" id="KW-1185">Reference proteome</keyword>
<dbReference type="EMBL" id="NBSK02000004">
    <property type="protein sequence ID" value="KAJ0213172.1"/>
    <property type="molecule type" value="Genomic_DNA"/>
</dbReference>
<gene>
    <name evidence="2" type="ORF">LSAT_V11C400196200</name>
</gene>